<protein>
    <submittedName>
        <fullName evidence="1">ATPase</fullName>
    </submittedName>
</protein>
<evidence type="ECO:0000313" key="2">
    <source>
        <dbReference type="Proteomes" id="UP001193501"/>
    </source>
</evidence>
<name>A0AAE5BV90_9RHOB</name>
<proteinExistence type="predicted"/>
<dbReference type="RefSeq" id="WP_168774797.1">
    <property type="nucleotide sequence ID" value="NZ_JAABNR010000008.1"/>
</dbReference>
<accession>A0AAE5BV90</accession>
<dbReference type="AlphaFoldDB" id="A0AAE5BV90"/>
<dbReference type="InterPro" id="IPR027417">
    <property type="entry name" value="P-loop_NTPase"/>
</dbReference>
<dbReference type="SUPFAM" id="SSF52540">
    <property type="entry name" value="P-loop containing nucleoside triphosphate hydrolases"/>
    <property type="match status" value="1"/>
</dbReference>
<evidence type="ECO:0000313" key="1">
    <source>
        <dbReference type="EMBL" id="NBZ87997.1"/>
    </source>
</evidence>
<reference evidence="1" key="1">
    <citation type="submission" date="2020-01" db="EMBL/GenBank/DDBJ databases">
        <authorList>
            <person name="Chen W.-M."/>
        </authorList>
    </citation>
    <scope>NUCLEOTIDE SEQUENCE</scope>
    <source>
        <strain evidence="1">CYK-10</strain>
    </source>
</reference>
<organism evidence="1 2">
    <name type="scientific">Stagnihabitans tardus</name>
    <dbReference type="NCBI Taxonomy" id="2699202"/>
    <lineage>
        <taxon>Bacteria</taxon>
        <taxon>Pseudomonadati</taxon>
        <taxon>Pseudomonadota</taxon>
        <taxon>Alphaproteobacteria</taxon>
        <taxon>Rhodobacterales</taxon>
        <taxon>Paracoccaceae</taxon>
        <taxon>Stagnihabitans</taxon>
    </lineage>
</organism>
<gene>
    <name evidence="1" type="ORF">GV832_10450</name>
</gene>
<sequence>MIYKTPADYLQAPRKKLALFGMSGLGKTRISNLLREGEGWFHYSVDYRIGTRYMGEYIADNFKREAMKVPLLRELLMTDSVYIASNITFDNLAPLSTYLGKPGDAAKGGLPFTEYQRRQGQHARAEVAAMLDTTRFIERAEAIYGYPHFICDTSGSICEVVEADDPADPVLSEMAGNLLLVWIKGSEAHRDALCARFDRAPKPMYYRPQFLMQVWEEYLTQSGCLETQADPDAFLRFGYARLLDSRQPRYQAMARWGVTITAEEVSAVQTSHDFDQLIARALDRRGAAA</sequence>
<keyword evidence="2" id="KW-1185">Reference proteome</keyword>
<comment type="caution">
    <text evidence="1">The sequence shown here is derived from an EMBL/GenBank/DDBJ whole genome shotgun (WGS) entry which is preliminary data.</text>
</comment>
<dbReference type="Gene3D" id="3.40.50.300">
    <property type="entry name" value="P-loop containing nucleotide triphosphate hydrolases"/>
    <property type="match status" value="1"/>
</dbReference>
<dbReference type="Proteomes" id="UP001193501">
    <property type="component" value="Unassembled WGS sequence"/>
</dbReference>
<dbReference type="EMBL" id="JAABNR010000008">
    <property type="protein sequence ID" value="NBZ87997.1"/>
    <property type="molecule type" value="Genomic_DNA"/>
</dbReference>